<evidence type="ECO:0000259" key="3">
    <source>
        <dbReference type="SMART" id="SM00062"/>
    </source>
</evidence>
<dbReference type="RefSeq" id="WP_115217895.1">
    <property type="nucleotide sequence ID" value="NZ_UHIA01000003.1"/>
</dbReference>
<proteinExistence type="inferred from homology"/>
<sequence>MKKIIFISLIALVFSSCKDKNIEKNATIPERENLSTQEIIKVGFISSATDNAPLNYVDEHGKIQGFEYDILQEIAKRNSYKFEYRYQPKSHLFDSLRNKQYDILSGSIGITEERKNQYAMTIPYLDAYPITIISKDRKIKSLKDLKDKSVSIKNSPMDGFYNILHTYKESEKLDIHYTGSDWLAIKNVIKDETIAAISNSFVIPYFVEKYSDKNTPLYFSIDYNYPQEYYGFLLNKENSQLVENINKALTDMKADGTYQTIFKKWF</sequence>
<dbReference type="PROSITE" id="PS51257">
    <property type="entry name" value="PROKAR_LIPOPROTEIN"/>
    <property type="match status" value="1"/>
</dbReference>
<dbReference type="Proteomes" id="UP000254575">
    <property type="component" value="Unassembled WGS sequence"/>
</dbReference>
<organism evidence="4 5">
    <name type="scientific">Suttonella indologenes</name>
    <dbReference type="NCBI Taxonomy" id="13276"/>
    <lineage>
        <taxon>Bacteria</taxon>
        <taxon>Pseudomonadati</taxon>
        <taxon>Pseudomonadota</taxon>
        <taxon>Gammaproteobacteria</taxon>
        <taxon>Cardiobacteriales</taxon>
        <taxon>Cardiobacteriaceae</taxon>
        <taxon>Suttonella</taxon>
    </lineage>
</organism>
<evidence type="ECO:0000256" key="2">
    <source>
        <dbReference type="ARBA" id="ARBA00022729"/>
    </source>
</evidence>
<feature type="domain" description="Solute-binding protein family 3/N-terminal" evidence="3">
    <location>
        <begin position="41"/>
        <end position="266"/>
    </location>
</feature>
<evidence type="ECO:0000256" key="1">
    <source>
        <dbReference type="ARBA" id="ARBA00010333"/>
    </source>
</evidence>
<dbReference type="AlphaFoldDB" id="A0A380MJE4"/>
<comment type="similarity">
    <text evidence="1">Belongs to the bacterial solute-binding protein 3 family.</text>
</comment>
<keyword evidence="2" id="KW-0732">Signal</keyword>
<accession>A0A380MJE4</accession>
<keyword evidence="5" id="KW-1185">Reference proteome</keyword>
<name>A0A380MJE4_9GAMM</name>
<dbReference type="EMBL" id="UHIA01000003">
    <property type="protein sequence ID" value="SUO92561.1"/>
    <property type="molecule type" value="Genomic_DNA"/>
</dbReference>
<dbReference type="PANTHER" id="PTHR35936">
    <property type="entry name" value="MEMBRANE-BOUND LYTIC MUREIN TRANSGLYCOSYLASE F"/>
    <property type="match status" value="1"/>
</dbReference>
<reference evidence="4 5" key="1">
    <citation type="submission" date="2018-06" db="EMBL/GenBank/DDBJ databases">
        <authorList>
            <consortium name="Pathogen Informatics"/>
            <person name="Doyle S."/>
        </authorList>
    </citation>
    <scope>NUCLEOTIDE SEQUENCE [LARGE SCALE GENOMIC DNA]</scope>
    <source>
        <strain evidence="4 5">NCTC10717</strain>
    </source>
</reference>
<evidence type="ECO:0000313" key="5">
    <source>
        <dbReference type="Proteomes" id="UP000254575"/>
    </source>
</evidence>
<dbReference type="Gene3D" id="3.40.190.10">
    <property type="entry name" value="Periplasmic binding protein-like II"/>
    <property type="match status" value="2"/>
</dbReference>
<dbReference type="OrthoDB" id="6970383at2"/>
<dbReference type="Pfam" id="PF00497">
    <property type="entry name" value="SBP_bac_3"/>
    <property type="match status" value="1"/>
</dbReference>
<gene>
    <name evidence="4" type="primary">tcyA</name>
    <name evidence="4" type="ORF">NCTC10717_00618</name>
</gene>
<dbReference type="PANTHER" id="PTHR35936:SF19">
    <property type="entry name" value="AMINO-ACID-BINDING PROTEIN YXEM-RELATED"/>
    <property type="match status" value="1"/>
</dbReference>
<protein>
    <submittedName>
        <fullName evidence="4">L-cystine-binding protein tcyA</fullName>
    </submittedName>
</protein>
<dbReference type="SMART" id="SM00062">
    <property type="entry name" value="PBPb"/>
    <property type="match status" value="1"/>
</dbReference>
<dbReference type="InterPro" id="IPR001638">
    <property type="entry name" value="Solute-binding_3/MltF_N"/>
</dbReference>
<evidence type="ECO:0000313" key="4">
    <source>
        <dbReference type="EMBL" id="SUO92561.1"/>
    </source>
</evidence>
<dbReference type="SUPFAM" id="SSF53850">
    <property type="entry name" value="Periplasmic binding protein-like II"/>
    <property type="match status" value="1"/>
</dbReference>